<feature type="region of interest" description="Disordered" evidence="1">
    <location>
        <begin position="1"/>
        <end position="37"/>
    </location>
</feature>
<accession>C1G342</accession>
<sequence length="104" mass="11849">MNLKETDKISKVHDRERGNHTDSFPAHYPHPNAKSAATKALAREMIDHDSARYKADGESVQGEKSIDHVRPNLPECHGRYSEDLLNSRRQIADNRHVAKHQALM</sequence>
<feature type="compositionally biased region" description="Basic and acidic residues" evidence="1">
    <location>
        <begin position="64"/>
        <end position="74"/>
    </location>
</feature>
<reference evidence="2 3" key="1">
    <citation type="journal article" date="2011" name="PLoS Genet.">
        <title>Comparative genomic analysis of human fungal pathogens causing paracoccidioidomycosis.</title>
        <authorList>
            <person name="Desjardins C.A."/>
            <person name="Champion M.D."/>
            <person name="Holder J.W."/>
            <person name="Muszewska A."/>
            <person name="Goldberg J."/>
            <person name="Bailao A.M."/>
            <person name="Brigido M.M."/>
            <person name="Ferreira M.E."/>
            <person name="Garcia A.M."/>
            <person name="Grynberg M."/>
            <person name="Gujja S."/>
            <person name="Heiman D.I."/>
            <person name="Henn M.R."/>
            <person name="Kodira C.D."/>
            <person name="Leon-Narvaez H."/>
            <person name="Longo L.V."/>
            <person name="Ma L.J."/>
            <person name="Malavazi I."/>
            <person name="Matsuo A.L."/>
            <person name="Morais F.V."/>
            <person name="Pereira M."/>
            <person name="Rodriguez-Brito S."/>
            <person name="Sakthikumar S."/>
            <person name="Salem-Izacc S.M."/>
            <person name="Sykes S.M."/>
            <person name="Teixeira M.M."/>
            <person name="Vallejo M.C."/>
            <person name="Walter M.E."/>
            <person name="Yandava C."/>
            <person name="Young S."/>
            <person name="Zeng Q."/>
            <person name="Zucker J."/>
            <person name="Felipe M.S."/>
            <person name="Goldman G.H."/>
            <person name="Haas B.J."/>
            <person name="McEwen J.G."/>
            <person name="Nino-Vega G."/>
            <person name="Puccia R."/>
            <person name="San-Blas G."/>
            <person name="Soares C.M."/>
            <person name="Birren B.W."/>
            <person name="Cuomo C.A."/>
        </authorList>
    </citation>
    <scope>NUCLEOTIDE SEQUENCE [LARGE SCALE GENOMIC DNA]</scope>
    <source>
        <strain evidence="2 3">Pb18</strain>
    </source>
</reference>
<dbReference type="EMBL" id="KN275958">
    <property type="protein sequence ID" value="EEH45208.2"/>
    <property type="molecule type" value="Genomic_DNA"/>
</dbReference>
<protein>
    <submittedName>
        <fullName evidence="2">Uncharacterized protein</fullName>
    </submittedName>
</protein>
<name>C1G342_PARBD</name>
<dbReference type="VEuPathDB" id="FungiDB:PADG_01358"/>
<proteinExistence type="predicted"/>
<evidence type="ECO:0000313" key="2">
    <source>
        <dbReference type="EMBL" id="EEH45208.2"/>
    </source>
</evidence>
<organism evidence="2 3">
    <name type="scientific">Paracoccidioides brasiliensis (strain Pb18)</name>
    <dbReference type="NCBI Taxonomy" id="502780"/>
    <lineage>
        <taxon>Eukaryota</taxon>
        <taxon>Fungi</taxon>
        <taxon>Dikarya</taxon>
        <taxon>Ascomycota</taxon>
        <taxon>Pezizomycotina</taxon>
        <taxon>Eurotiomycetes</taxon>
        <taxon>Eurotiomycetidae</taxon>
        <taxon>Onygenales</taxon>
        <taxon>Ajellomycetaceae</taxon>
        <taxon>Paracoccidioides</taxon>
    </lineage>
</organism>
<gene>
    <name evidence="2" type="ORF">PADG_01358</name>
</gene>
<dbReference type="KEGG" id="pbn:PADG_01358"/>
<dbReference type="HOGENOM" id="CLU_2250890_0_0_1"/>
<feature type="compositionally biased region" description="Basic and acidic residues" evidence="1">
    <location>
        <begin position="1"/>
        <end position="20"/>
    </location>
</feature>
<dbReference type="InParanoid" id="C1G342"/>
<dbReference type="GeneID" id="22581035"/>
<dbReference type="RefSeq" id="XP_010756879.1">
    <property type="nucleotide sequence ID" value="XM_010758577.1"/>
</dbReference>
<keyword evidence="3" id="KW-1185">Reference proteome</keyword>
<dbReference type="AlphaFoldDB" id="C1G342"/>
<evidence type="ECO:0000313" key="3">
    <source>
        <dbReference type="Proteomes" id="UP000001628"/>
    </source>
</evidence>
<feature type="region of interest" description="Disordered" evidence="1">
    <location>
        <begin position="53"/>
        <end position="74"/>
    </location>
</feature>
<dbReference type="Proteomes" id="UP000001628">
    <property type="component" value="Unassembled WGS sequence"/>
</dbReference>
<evidence type="ECO:0000256" key="1">
    <source>
        <dbReference type="SAM" id="MobiDB-lite"/>
    </source>
</evidence>